<keyword evidence="6" id="KW-1185">Reference proteome</keyword>
<dbReference type="PRINTS" id="PR00455">
    <property type="entry name" value="HTHTETR"/>
</dbReference>
<evidence type="ECO:0000313" key="5">
    <source>
        <dbReference type="EMBL" id="MFC0388139.1"/>
    </source>
</evidence>
<name>A0ABV6IY19_9PROT</name>
<accession>A0ABV6IY19</accession>
<dbReference type="EMBL" id="JBHLVZ010000080">
    <property type="protein sequence ID" value="MFC0388139.1"/>
    <property type="molecule type" value="Genomic_DNA"/>
</dbReference>
<dbReference type="RefSeq" id="WP_377054267.1">
    <property type="nucleotide sequence ID" value="NZ_JBHLVZ010000080.1"/>
</dbReference>
<evidence type="ECO:0000256" key="1">
    <source>
        <dbReference type="ARBA" id="ARBA00023125"/>
    </source>
</evidence>
<evidence type="ECO:0000256" key="2">
    <source>
        <dbReference type="PROSITE-ProRule" id="PRU00335"/>
    </source>
</evidence>
<evidence type="ECO:0000256" key="3">
    <source>
        <dbReference type="SAM" id="MobiDB-lite"/>
    </source>
</evidence>
<organism evidence="5 6">
    <name type="scientific">Muricoccus vinaceus</name>
    <dbReference type="NCBI Taxonomy" id="424704"/>
    <lineage>
        <taxon>Bacteria</taxon>
        <taxon>Pseudomonadati</taxon>
        <taxon>Pseudomonadota</taxon>
        <taxon>Alphaproteobacteria</taxon>
        <taxon>Acetobacterales</taxon>
        <taxon>Roseomonadaceae</taxon>
        <taxon>Muricoccus</taxon>
    </lineage>
</organism>
<dbReference type="PANTHER" id="PTHR30055">
    <property type="entry name" value="HTH-TYPE TRANSCRIPTIONAL REGULATOR RUTR"/>
    <property type="match status" value="1"/>
</dbReference>
<feature type="region of interest" description="Disordered" evidence="3">
    <location>
        <begin position="1"/>
        <end position="33"/>
    </location>
</feature>
<dbReference type="SUPFAM" id="SSF46689">
    <property type="entry name" value="Homeodomain-like"/>
    <property type="match status" value="1"/>
</dbReference>
<proteinExistence type="predicted"/>
<feature type="DNA-binding region" description="H-T-H motif" evidence="2">
    <location>
        <begin position="56"/>
        <end position="75"/>
    </location>
</feature>
<dbReference type="InterPro" id="IPR050109">
    <property type="entry name" value="HTH-type_TetR-like_transc_reg"/>
</dbReference>
<keyword evidence="1 2" id="KW-0238">DNA-binding</keyword>
<dbReference type="Proteomes" id="UP001589789">
    <property type="component" value="Unassembled WGS sequence"/>
</dbReference>
<dbReference type="InterPro" id="IPR001647">
    <property type="entry name" value="HTH_TetR"/>
</dbReference>
<reference evidence="5 6" key="1">
    <citation type="submission" date="2024-09" db="EMBL/GenBank/DDBJ databases">
        <authorList>
            <person name="Sun Q."/>
            <person name="Mori K."/>
        </authorList>
    </citation>
    <scope>NUCLEOTIDE SEQUENCE [LARGE SCALE GENOMIC DNA]</scope>
    <source>
        <strain evidence="5 6">CCM 7468</strain>
    </source>
</reference>
<dbReference type="PROSITE" id="PS50977">
    <property type="entry name" value="HTH_TETR_2"/>
    <property type="match status" value="1"/>
</dbReference>
<protein>
    <submittedName>
        <fullName evidence="5">TetR/AcrR family transcriptional regulator</fullName>
    </submittedName>
</protein>
<comment type="caution">
    <text evidence="5">The sequence shown here is derived from an EMBL/GenBank/DDBJ whole genome shotgun (WGS) entry which is preliminary data.</text>
</comment>
<gene>
    <name evidence="5" type="ORF">ACFFIC_21755</name>
</gene>
<feature type="compositionally biased region" description="Basic and acidic residues" evidence="3">
    <location>
        <begin position="10"/>
        <end position="19"/>
    </location>
</feature>
<dbReference type="Pfam" id="PF00440">
    <property type="entry name" value="TetR_N"/>
    <property type="match status" value="1"/>
</dbReference>
<dbReference type="Gene3D" id="1.10.357.10">
    <property type="entry name" value="Tetracycline Repressor, domain 2"/>
    <property type="match status" value="1"/>
</dbReference>
<sequence length="218" mass="23981">MATFSRFRKAGNDVKKNAQEDGEQVPPRRLSKAERRRQLLDTALLIVREEGADRLTLGHLAERAGISKPVVYDHFNTRSQLLIELYRWIDVERVNTFQEAMTAGKRSLKECAKILAVAYIHCAADKTDEFHAVGAALAGSEEKARVFQELLDNAVQMFVSVLKPHSTLSAAGLEWRCIGLVGAGEALSAALVRGTLNEVEAAEIFASLIQGGLRSPPR</sequence>
<dbReference type="PANTHER" id="PTHR30055:SF223">
    <property type="entry name" value="HTH-TYPE TRANSCRIPTIONAL REGULATOR UIDR"/>
    <property type="match status" value="1"/>
</dbReference>
<evidence type="ECO:0000313" key="6">
    <source>
        <dbReference type="Proteomes" id="UP001589789"/>
    </source>
</evidence>
<feature type="domain" description="HTH tetR-type" evidence="4">
    <location>
        <begin position="33"/>
        <end position="93"/>
    </location>
</feature>
<evidence type="ECO:0000259" key="4">
    <source>
        <dbReference type="PROSITE" id="PS50977"/>
    </source>
</evidence>
<dbReference type="InterPro" id="IPR009057">
    <property type="entry name" value="Homeodomain-like_sf"/>
</dbReference>